<dbReference type="Proteomes" id="UP000613740">
    <property type="component" value="Unassembled WGS sequence"/>
</dbReference>
<sequence length="310" mass="31685">MVGSSGHKKAPAAARPAVSLAAALLVLLVLLVPAGPLLLQRGGQLLASAQQTDRQVNSDGGLYAALTNPAITSIGIAYSGASLAPYAQALYDAVAASGPFQLNRSLTLYGAAAGASLDFAYVAGVVKAAPGTTLTLKGLGLYRAQALRAPLGLLATSPGAVVVVQDCTNNQQVCWPHEAAQAYFLQVFARPFPGAQQATICAPGTEATCRTYTFTDIGFFVNPSPEFGTGGYNLHYLNTLIACQSYPDPLPTCPSLAADITQPPPAPYTCLATVYDPANQRTVCPTCACISGCRRGCDAAGLAGPSSGSC</sequence>
<dbReference type="OrthoDB" id="531307at2759"/>
<organism evidence="1 2">
    <name type="scientific">Chlamydomonas schloesseri</name>
    <dbReference type="NCBI Taxonomy" id="2026947"/>
    <lineage>
        <taxon>Eukaryota</taxon>
        <taxon>Viridiplantae</taxon>
        <taxon>Chlorophyta</taxon>
        <taxon>core chlorophytes</taxon>
        <taxon>Chlorophyceae</taxon>
        <taxon>CS clade</taxon>
        <taxon>Chlamydomonadales</taxon>
        <taxon>Chlamydomonadaceae</taxon>
        <taxon>Chlamydomonas</taxon>
    </lineage>
</organism>
<name>A0A835W7A5_9CHLO</name>
<gene>
    <name evidence="1" type="ORF">HYH02_010448</name>
</gene>
<protein>
    <submittedName>
        <fullName evidence="1">Uncharacterized protein</fullName>
    </submittedName>
</protein>
<reference evidence="1" key="1">
    <citation type="journal article" date="2020" name="bioRxiv">
        <title>Comparative genomics of Chlamydomonas.</title>
        <authorList>
            <person name="Craig R.J."/>
            <person name="Hasan A.R."/>
            <person name="Ness R.W."/>
            <person name="Keightley P.D."/>
        </authorList>
    </citation>
    <scope>NUCLEOTIDE SEQUENCE</scope>
    <source>
        <strain evidence="1">CCAP 11/173</strain>
    </source>
</reference>
<evidence type="ECO:0000313" key="2">
    <source>
        <dbReference type="Proteomes" id="UP000613740"/>
    </source>
</evidence>
<proteinExistence type="predicted"/>
<dbReference type="AlphaFoldDB" id="A0A835W7A5"/>
<comment type="caution">
    <text evidence="1">The sequence shown here is derived from an EMBL/GenBank/DDBJ whole genome shotgun (WGS) entry which is preliminary data.</text>
</comment>
<evidence type="ECO:0000313" key="1">
    <source>
        <dbReference type="EMBL" id="KAG2439814.1"/>
    </source>
</evidence>
<accession>A0A835W7A5</accession>
<dbReference type="EMBL" id="JAEHOD010000039">
    <property type="protein sequence ID" value="KAG2439814.1"/>
    <property type="molecule type" value="Genomic_DNA"/>
</dbReference>
<keyword evidence="2" id="KW-1185">Reference proteome</keyword>